<dbReference type="Gene3D" id="3.30.540.10">
    <property type="entry name" value="Fructose-1,6-Bisphosphatase, subunit A, domain 1"/>
    <property type="match status" value="1"/>
</dbReference>
<dbReference type="GO" id="GO:0050427">
    <property type="term" value="P:3'-phosphoadenosine 5'-phosphosulfate metabolic process"/>
    <property type="evidence" value="ECO:0007669"/>
    <property type="project" value="TreeGrafter"/>
</dbReference>
<gene>
    <name evidence="2" type="primary">cysQ</name>
    <name evidence="2" type="ordered locus">P9215_14061</name>
</gene>
<feature type="binding site" evidence="1">
    <location>
        <position position="106"/>
    </location>
    <ligand>
        <name>Mg(2+)</name>
        <dbReference type="ChEBI" id="CHEBI:18420"/>
        <label>1</label>
        <note>catalytic</note>
    </ligand>
</feature>
<evidence type="ECO:0000313" key="2">
    <source>
        <dbReference type="EMBL" id="ABV51021.1"/>
    </source>
</evidence>
<keyword evidence="1" id="KW-0479">Metal-binding</keyword>
<feature type="binding site" evidence="1">
    <location>
        <position position="107"/>
    </location>
    <ligand>
        <name>Mg(2+)</name>
        <dbReference type="ChEBI" id="CHEBI:18420"/>
        <label>1</label>
        <note>catalytic</note>
    </ligand>
</feature>
<dbReference type="Pfam" id="PF00459">
    <property type="entry name" value="Inositol_P"/>
    <property type="match status" value="1"/>
</dbReference>
<dbReference type="EMBL" id="CP000825">
    <property type="protein sequence ID" value="ABV51021.1"/>
    <property type="molecule type" value="Genomic_DNA"/>
</dbReference>
<organism evidence="2 3">
    <name type="scientific">Prochlorococcus marinus (strain MIT 9215)</name>
    <dbReference type="NCBI Taxonomy" id="93060"/>
    <lineage>
        <taxon>Bacteria</taxon>
        <taxon>Bacillati</taxon>
        <taxon>Cyanobacteriota</taxon>
        <taxon>Cyanophyceae</taxon>
        <taxon>Synechococcales</taxon>
        <taxon>Prochlorococcaceae</taxon>
        <taxon>Prochlorococcus</taxon>
    </lineage>
</organism>
<dbReference type="GO" id="GO:0008441">
    <property type="term" value="F:3'(2'),5'-bisphosphate nucleotidase activity"/>
    <property type="evidence" value="ECO:0007669"/>
    <property type="project" value="TreeGrafter"/>
</dbReference>
<feature type="binding site" evidence="1">
    <location>
        <position position="83"/>
    </location>
    <ligand>
        <name>Mg(2+)</name>
        <dbReference type="ChEBI" id="CHEBI:18420"/>
        <label>1</label>
        <note>catalytic</note>
    </ligand>
</feature>
<dbReference type="STRING" id="93060.P9215_14061"/>
<dbReference type="InterPro" id="IPR000760">
    <property type="entry name" value="Inositol_monophosphatase-like"/>
</dbReference>
<protein>
    <submittedName>
        <fullName evidence="2">CysQ protein-like protein</fullName>
    </submittedName>
</protein>
<dbReference type="RefSeq" id="WP_012008069.1">
    <property type="nucleotide sequence ID" value="NC_009840.1"/>
</dbReference>
<evidence type="ECO:0000256" key="1">
    <source>
        <dbReference type="PIRSR" id="PIRSR600760-2"/>
    </source>
</evidence>
<dbReference type="GO" id="GO:0000103">
    <property type="term" value="P:sulfate assimilation"/>
    <property type="evidence" value="ECO:0007669"/>
    <property type="project" value="TreeGrafter"/>
</dbReference>
<feature type="binding site" evidence="1">
    <location>
        <position position="236"/>
    </location>
    <ligand>
        <name>Mg(2+)</name>
        <dbReference type="ChEBI" id="CHEBI:18420"/>
        <label>1</label>
        <note>catalytic</note>
    </ligand>
</feature>
<dbReference type="PANTHER" id="PTHR43028">
    <property type="entry name" value="3'(2'),5'-BISPHOSPHATE NUCLEOTIDASE 1"/>
    <property type="match status" value="1"/>
</dbReference>
<dbReference type="PANTHER" id="PTHR43028:SF1">
    <property type="entry name" value="AMMONIUM TRANSPORT PROTEIN"/>
    <property type="match status" value="1"/>
</dbReference>
<feature type="binding site" evidence="1">
    <location>
        <position position="104"/>
    </location>
    <ligand>
        <name>Mg(2+)</name>
        <dbReference type="ChEBI" id="CHEBI:18420"/>
        <label>1</label>
        <note>catalytic</note>
    </ligand>
</feature>
<evidence type="ECO:0000313" key="3">
    <source>
        <dbReference type="Proteomes" id="UP000002014"/>
    </source>
</evidence>
<dbReference type="eggNOG" id="COG1218">
    <property type="taxonomic scope" value="Bacteria"/>
</dbReference>
<dbReference type="SUPFAM" id="SSF56655">
    <property type="entry name" value="Carbohydrate phosphatase"/>
    <property type="match status" value="1"/>
</dbReference>
<keyword evidence="1" id="KW-0460">Magnesium</keyword>
<dbReference type="Gene3D" id="3.40.190.80">
    <property type="match status" value="1"/>
</dbReference>
<proteinExistence type="predicted"/>
<name>A8G5Z0_PROM2</name>
<dbReference type="KEGG" id="pmh:P9215_14061"/>
<reference evidence="2 3" key="1">
    <citation type="journal article" date="2007" name="PLoS Genet.">
        <title>Patterns and implications of gene gain and loss in the evolution of Prochlorococcus.</title>
        <authorList>
            <person name="Kettler G.C."/>
            <person name="Martiny A.C."/>
            <person name="Huang K."/>
            <person name="Zucker J."/>
            <person name="Coleman M.L."/>
            <person name="Rodrigue S."/>
            <person name="Chen F."/>
            <person name="Lapidus A."/>
            <person name="Ferriera S."/>
            <person name="Johnson J."/>
            <person name="Steglich C."/>
            <person name="Church G.M."/>
            <person name="Richardson P."/>
            <person name="Chisholm S.W."/>
        </authorList>
    </citation>
    <scope>NUCLEOTIDE SEQUENCE [LARGE SCALE GENOMIC DNA]</scope>
    <source>
        <strain evidence="2 3">MIT 9215</strain>
    </source>
</reference>
<comment type="cofactor">
    <cofactor evidence="1">
        <name>Mg(2+)</name>
        <dbReference type="ChEBI" id="CHEBI:18420"/>
    </cofactor>
</comment>
<dbReference type="OrthoDB" id="9772456at2"/>
<dbReference type="GO" id="GO:0046872">
    <property type="term" value="F:metal ion binding"/>
    <property type="evidence" value="ECO:0007669"/>
    <property type="project" value="UniProtKB-KW"/>
</dbReference>
<sequence length="300" mass="33869">MIKLPSGVDINNLIDDIRIFSWQAADILLYYSKLLEDSDGKRNILKNNNVNDPVTVADLKVNELIIKRINEKYKNINWDILSEENVKISSKGFDSKTDWIWVLDPLDGTKDFIQGTGNYAMHLALNFKQKTYIGFVLIPNKNQLWITDGKKTWCEKRDGTRYKPNLLKKNNLQEMTLVTSKNHGNEILKNLIQKINFRKVEIMGSIGCKIASIIRGDSDIYICLSLPGKSSPKDWDFAAPESILKAAGGAVTNLDNQELTYGQTSFQQSGVIVATSNKDTHGSICLQIKKIIEDNAIYPL</sequence>
<dbReference type="InterPro" id="IPR050725">
    <property type="entry name" value="CysQ/Inositol_MonoPase"/>
</dbReference>
<dbReference type="Proteomes" id="UP000002014">
    <property type="component" value="Chromosome"/>
</dbReference>
<dbReference type="HOGENOM" id="CLU_044118_3_0_3"/>
<dbReference type="PRINTS" id="PR00377">
    <property type="entry name" value="IMPHPHTASES"/>
</dbReference>
<dbReference type="AlphaFoldDB" id="A8G5Z0"/>
<dbReference type="CDD" id="cd01638">
    <property type="entry name" value="CysQ"/>
    <property type="match status" value="1"/>
</dbReference>
<accession>A8G5Z0</accession>